<keyword evidence="1" id="KW-0472">Membrane</keyword>
<organism evidence="2 3">
    <name type="scientific">Bradyrhizobium daqingense</name>
    <dbReference type="NCBI Taxonomy" id="993502"/>
    <lineage>
        <taxon>Bacteria</taxon>
        <taxon>Pseudomonadati</taxon>
        <taxon>Pseudomonadota</taxon>
        <taxon>Alphaproteobacteria</taxon>
        <taxon>Hyphomicrobiales</taxon>
        <taxon>Nitrobacteraceae</taxon>
        <taxon>Bradyrhizobium</taxon>
    </lineage>
</organism>
<dbReference type="InterPro" id="IPR056918">
    <property type="entry name" value="8xMP"/>
</dbReference>
<dbReference type="EMBL" id="VLKL01000046">
    <property type="protein sequence ID" value="TWH92983.1"/>
    <property type="molecule type" value="Genomic_DNA"/>
</dbReference>
<accession>A0A562KCN5</accession>
<gene>
    <name evidence="2" type="ORF">IQ17_07072</name>
</gene>
<evidence type="ECO:0000313" key="2">
    <source>
        <dbReference type="EMBL" id="TWH92983.1"/>
    </source>
</evidence>
<feature type="transmembrane region" description="Helical" evidence="1">
    <location>
        <begin position="206"/>
        <end position="227"/>
    </location>
</feature>
<evidence type="ECO:0000256" key="1">
    <source>
        <dbReference type="SAM" id="Phobius"/>
    </source>
</evidence>
<feature type="transmembrane region" description="Helical" evidence="1">
    <location>
        <begin position="132"/>
        <end position="151"/>
    </location>
</feature>
<dbReference type="Pfam" id="PF24838">
    <property type="entry name" value="8xMP"/>
    <property type="match status" value="1"/>
</dbReference>
<feature type="transmembrane region" description="Helical" evidence="1">
    <location>
        <begin position="99"/>
        <end position="117"/>
    </location>
</feature>
<sequence length="228" mass="25830">MVEEIKFAITGEERRLGIQVECHIMDVADDLAYSAHDFEGRDEGWRRSAKLNSRSWWSCREESMASGTNESQATRTDTEKSAAAYAWDYFQYHAGQRQAVFRFFLTLVGLATLAYGYSLRNSGLNSGASQETLRLLIGALLIIISFLFWRLDKRSQCLIKHSEAALKKVEVRLASALNNDETIKLMHRSDEKVGGFFALVESFRQIYAIVFSLVGLAGAVLIFLHFLR</sequence>
<keyword evidence="1" id="KW-0812">Transmembrane</keyword>
<protein>
    <submittedName>
        <fullName evidence="2">Uncharacterized protein</fullName>
    </submittedName>
</protein>
<reference evidence="2 3" key="1">
    <citation type="journal article" date="2015" name="Stand. Genomic Sci.">
        <title>Genomic Encyclopedia of Bacterial and Archaeal Type Strains, Phase III: the genomes of soil and plant-associated and newly described type strains.</title>
        <authorList>
            <person name="Whitman W.B."/>
            <person name="Woyke T."/>
            <person name="Klenk H.P."/>
            <person name="Zhou Y."/>
            <person name="Lilburn T.G."/>
            <person name="Beck B.J."/>
            <person name="De Vos P."/>
            <person name="Vandamme P."/>
            <person name="Eisen J.A."/>
            <person name="Garrity G."/>
            <person name="Hugenholtz P."/>
            <person name="Kyrpides N.C."/>
        </authorList>
    </citation>
    <scope>NUCLEOTIDE SEQUENCE [LARGE SCALE GENOMIC DNA]</scope>
    <source>
        <strain evidence="2 3">CGMCC 1.10947</strain>
    </source>
</reference>
<dbReference type="AlphaFoldDB" id="A0A562KCN5"/>
<dbReference type="Proteomes" id="UP000317176">
    <property type="component" value="Unassembled WGS sequence"/>
</dbReference>
<name>A0A562KCN5_9BRAD</name>
<evidence type="ECO:0000313" key="3">
    <source>
        <dbReference type="Proteomes" id="UP000317176"/>
    </source>
</evidence>
<keyword evidence="3" id="KW-1185">Reference proteome</keyword>
<keyword evidence="1" id="KW-1133">Transmembrane helix</keyword>
<comment type="caution">
    <text evidence="2">The sequence shown here is derived from an EMBL/GenBank/DDBJ whole genome shotgun (WGS) entry which is preliminary data.</text>
</comment>
<proteinExistence type="predicted"/>